<proteinExistence type="predicted"/>
<evidence type="ECO:0000259" key="2">
    <source>
        <dbReference type="PROSITE" id="PS50234"/>
    </source>
</evidence>
<dbReference type="OrthoDB" id="6132182at2759"/>
<dbReference type="EMBL" id="KN726214">
    <property type="protein sequence ID" value="KIH69138.1"/>
    <property type="molecule type" value="Genomic_DNA"/>
</dbReference>
<dbReference type="Proteomes" id="UP000054047">
    <property type="component" value="Unassembled WGS sequence"/>
</dbReference>
<organism evidence="3 4">
    <name type="scientific">Ancylostoma duodenale</name>
    <dbReference type="NCBI Taxonomy" id="51022"/>
    <lineage>
        <taxon>Eukaryota</taxon>
        <taxon>Metazoa</taxon>
        <taxon>Ecdysozoa</taxon>
        <taxon>Nematoda</taxon>
        <taxon>Chromadorea</taxon>
        <taxon>Rhabditida</taxon>
        <taxon>Rhabditina</taxon>
        <taxon>Rhabditomorpha</taxon>
        <taxon>Strongyloidea</taxon>
        <taxon>Ancylostomatidae</taxon>
        <taxon>Ancylostomatinae</taxon>
        <taxon>Ancylostoma</taxon>
    </lineage>
</organism>
<evidence type="ECO:0000256" key="1">
    <source>
        <dbReference type="SAM" id="MobiDB-lite"/>
    </source>
</evidence>
<evidence type="ECO:0000313" key="4">
    <source>
        <dbReference type="Proteomes" id="UP000054047"/>
    </source>
</evidence>
<dbReference type="Pfam" id="PF00092">
    <property type="entry name" value="VWA"/>
    <property type="match status" value="1"/>
</dbReference>
<feature type="compositionally biased region" description="Polar residues" evidence="1">
    <location>
        <begin position="85"/>
        <end position="94"/>
    </location>
</feature>
<feature type="domain" description="VWFA" evidence="2">
    <location>
        <begin position="189"/>
        <end position="320"/>
    </location>
</feature>
<sequence length="323" mass="35071">MVLLLLGIGPPGVQPPLTFQAEQWYPSNLPTVMPPWKLKVADVRNVQVPQTSTTPGFVETETESFLSTGFPLNLTGDMAAETESDNTTLSATTDASKEPPQIREEVSNGFEDEEKTSSVPETVFIISTESAPVTDFTSSRTPIGEESGADLSSTVEASDSTKESSESTMRPPSQASSEVPTPDKSNCTDIFLLLDSSGNVLRQYEKQKHLINNILIELGDGDRHYGLMTYAGKTRQRMNVPPHSQISKQLFMKKLAKARFLSGVTATGSALKAVASLKFSHSTDIIVVTDGFSFDSVDKEAEQLSFVQSNNAVYLFFPGIFIG</sequence>
<feature type="compositionally biased region" description="Polar residues" evidence="1">
    <location>
        <begin position="166"/>
        <end position="183"/>
    </location>
</feature>
<dbReference type="PANTHER" id="PTHR24020">
    <property type="entry name" value="COLLAGEN ALPHA"/>
    <property type="match status" value="1"/>
</dbReference>
<dbReference type="InterPro" id="IPR036465">
    <property type="entry name" value="vWFA_dom_sf"/>
</dbReference>
<evidence type="ECO:0000313" key="3">
    <source>
        <dbReference type="EMBL" id="KIH69138.1"/>
    </source>
</evidence>
<feature type="compositionally biased region" description="Basic and acidic residues" evidence="1">
    <location>
        <begin position="95"/>
        <end position="106"/>
    </location>
</feature>
<dbReference type="InterPro" id="IPR050525">
    <property type="entry name" value="ECM_Assembly_Org"/>
</dbReference>
<keyword evidence="4" id="KW-1185">Reference proteome</keyword>
<dbReference type="Gene3D" id="3.40.50.410">
    <property type="entry name" value="von Willebrand factor, type A domain"/>
    <property type="match status" value="1"/>
</dbReference>
<feature type="region of interest" description="Disordered" evidence="1">
    <location>
        <begin position="134"/>
        <end position="183"/>
    </location>
</feature>
<feature type="region of interest" description="Disordered" evidence="1">
    <location>
        <begin position="82"/>
        <end position="120"/>
    </location>
</feature>
<dbReference type="PANTHER" id="PTHR24020:SF84">
    <property type="entry name" value="VWFA DOMAIN-CONTAINING PROTEIN"/>
    <property type="match status" value="1"/>
</dbReference>
<dbReference type="AlphaFoldDB" id="A0A0C2DGN7"/>
<dbReference type="SUPFAM" id="SSF53300">
    <property type="entry name" value="vWA-like"/>
    <property type="match status" value="1"/>
</dbReference>
<dbReference type="InterPro" id="IPR002035">
    <property type="entry name" value="VWF_A"/>
</dbReference>
<dbReference type="PROSITE" id="PS50234">
    <property type="entry name" value="VWFA"/>
    <property type="match status" value="1"/>
</dbReference>
<name>A0A0C2DGN7_9BILA</name>
<reference evidence="3 4" key="1">
    <citation type="submission" date="2013-12" db="EMBL/GenBank/DDBJ databases">
        <title>Draft genome of the parsitic nematode Ancylostoma duodenale.</title>
        <authorList>
            <person name="Mitreva M."/>
        </authorList>
    </citation>
    <scope>NUCLEOTIDE SEQUENCE [LARGE SCALE GENOMIC DNA]</scope>
    <source>
        <strain evidence="3 4">Zhejiang</strain>
    </source>
</reference>
<protein>
    <submittedName>
        <fullName evidence="3">von Willebrand factor type A domain protein</fullName>
    </submittedName>
</protein>
<accession>A0A0C2DGN7</accession>
<gene>
    <name evidence="3" type="ORF">ANCDUO_00526</name>
</gene>